<keyword evidence="3" id="KW-1185">Reference proteome</keyword>
<dbReference type="Gene3D" id="3.30.420.40">
    <property type="match status" value="4"/>
</dbReference>
<dbReference type="SMART" id="SM00268">
    <property type="entry name" value="ACTIN"/>
    <property type="match status" value="1"/>
</dbReference>
<dbReference type="CDD" id="cd13395">
    <property type="entry name" value="ASKHA_NBD_Arp4_ACTL6-like"/>
    <property type="match status" value="1"/>
</dbReference>
<dbReference type="AlphaFoldDB" id="A0A4P9X5L3"/>
<dbReference type="Pfam" id="PF00022">
    <property type="entry name" value="Actin"/>
    <property type="match status" value="1"/>
</dbReference>
<dbReference type="InterPro" id="IPR004001">
    <property type="entry name" value="Actin_CS"/>
</dbReference>
<name>A0A4P9X5L3_9FUNG</name>
<reference evidence="3" key="1">
    <citation type="journal article" date="2018" name="Nat. Microbiol.">
        <title>Leveraging single-cell genomics to expand the fungal tree of life.</title>
        <authorList>
            <person name="Ahrendt S.R."/>
            <person name="Quandt C.A."/>
            <person name="Ciobanu D."/>
            <person name="Clum A."/>
            <person name="Salamov A."/>
            <person name="Andreopoulos B."/>
            <person name="Cheng J.F."/>
            <person name="Woyke T."/>
            <person name="Pelin A."/>
            <person name="Henrissat B."/>
            <person name="Reynolds N.K."/>
            <person name="Benny G.L."/>
            <person name="Smith M.E."/>
            <person name="James T.Y."/>
            <person name="Grigoriev I.V."/>
        </authorList>
    </citation>
    <scope>NUCLEOTIDE SEQUENCE [LARGE SCALE GENOMIC DNA]</scope>
    <source>
        <strain evidence="3">ATCC 52028</strain>
    </source>
</reference>
<feature type="non-terminal residue" evidence="2">
    <location>
        <position position="1"/>
    </location>
</feature>
<evidence type="ECO:0000313" key="2">
    <source>
        <dbReference type="EMBL" id="RKP00351.1"/>
    </source>
</evidence>
<proteinExistence type="inferred from homology"/>
<dbReference type="OrthoDB" id="5132116at2759"/>
<gene>
    <name evidence="2" type="ORF">CXG81DRAFT_13336</name>
</gene>
<evidence type="ECO:0008006" key="4">
    <source>
        <dbReference type="Google" id="ProtNLM"/>
    </source>
</evidence>
<dbReference type="PANTHER" id="PTHR11937">
    <property type="entry name" value="ACTIN"/>
    <property type="match status" value="1"/>
</dbReference>
<dbReference type="SUPFAM" id="SSF53067">
    <property type="entry name" value="Actin-like ATPase domain"/>
    <property type="match status" value="2"/>
</dbReference>
<dbReference type="EMBL" id="ML014221">
    <property type="protein sequence ID" value="RKP00351.1"/>
    <property type="molecule type" value="Genomic_DNA"/>
</dbReference>
<dbReference type="PROSITE" id="PS00432">
    <property type="entry name" value="ACTINS_2"/>
    <property type="match status" value="1"/>
</dbReference>
<dbReference type="InterPro" id="IPR004000">
    <property type="entry name" value="Actin"/>
</dbReference>
<comment type="similarity">
    <text evidence="1">Belongs to the actin family.</text>
</comment>
<accession>A0A4P9X5L3</accession>
<organism evidence="2 3">
    <name type="scientific">Caulochytrium protostelioides</name>
    <dbReference type="NCBI Taxonomy" id="1555241"/>
    <lineage>
        <taxon>Eukaryota</taxon>
        <taxon>Fungi</taxon>
        <taxon>Fungi incertae sedis</taxon>
        <taxon>Chytridiomycota</taxon>
        <taxon>Chytridiomycota incertae sedis</taxon>
        <taxon>Chytridiomycetes</taxon>
        <taxon>Caulochytriales</taxon>
        <taxon>Caulochytriaceae</taxon>
        <taxon>Caulochytrium</taxon>
    </lineage>
</organism>
<dbReference type="Proteomes" id="UP000274922">
    <property type="component" value="Unassembled WGS sequence"/>
</dbReference>
<sequence length="455" mass="49651">DEVNALIFDFGSSMSRIGYAGEESPRLVFPTLAGYYRHGSCGCRDTRCADGAITTDTSAANPASAASGRTAPRRHGKRRYYIGESAVYGWRPEMEVVAPVQNGVITDWDAYAGLWDWIYDTQLRLDPREHPLLLSEAALAPRADHATLMQLAFEQFDVPALYLARAPVLSAFALGRPTALVLDVGMDGATAAPVVDGYPIRKATRTAPVGGSYLDALTSQLLADDRTLAGERIDALTPAYLLASRRAVEAQQTPAITLRDDRVARTRPSFHRMSVNRVVAEFKEMVLQVAETPFDASLLAGRPAKAFEFPNGYNRPFGPERFRLPESLFDPAFCPLTDAGTARLPGAAYRGLPSLVQDAIQACDVDVRPQLWNSVVVVGGTTLVPGFNDRLRSALEAVQPGVKIKVHSTAHAAERRFSSWLGGSILGSLGTFHQLWITKEEYEEKGFAVVDKRLQ</sequence>
<protein>
    <recommendedName>
        <fullName evidence="4">Actin/actin-like protein</fullName>
    </recommendedName>
</protein>
<dbReference type="Gene3D" id="3.90.640.10">
    <property type="entry name" value="Actin, Chain A, domain 4"/>
    <property type="match status" value="2"/>
</dbReference>
<dbReference type="InterPro" id="IPR043129">
    <property type="entry name" value="ATPase_NBD"/>
</dbReference>
<evidence type="ECO:0000256" key="1">
    <source>
        <dbReference type="RuleBase" id="RU000487"/>
    </source>
</evidence>
<dbReference type="FunFam" id="3.30.420.40:FF:000058">
    <property type="entry name" value="Putative actin-related protein 5"/>
    <property type="match status" value="1"/>
</dbReference>
<dbReference type="STRING" id="1555241.A0A4P9X5L3"/>
<evidence type="ECO:0000313" key="3">
    <source>
        <dbReference type="Proteomes" id="UP000274922"/>
    </source>
</evidence>